<feature type="signal peptide" evidence="1">
    <location>
        <begin position="1"/>
        <end position="19"/>
    </location>
</feature>
<evidence type="ECO:0000313" key="3">
    <source>
        <dbReference type="EMBL" id="KAK0395179.1"/>
    </source>
</evidence>
<feature type="domain" description="MKRN2 opposite strand protein-like C-terminal" evidence="2">
    <location>
        <begin position="28"/>
        <end position="160"/>
    </location>
</feature>
<dbReference type="PANTHER" id="PTHR33963">
    <property type="entry name" value="MKRN2 OPPOSITE STRAND PROTEIN"/>
    <property type="match status" value="1"/>
</dbReference>
<dbReference type="Pfam" id="PF16044">
    <property type="entry name" value="DUF4796_C"/>
    <property type="match status" value="1"/>
</dbReference>
<accession>A0AA39LFI6</accession>
<organism evidence="3 4">
    <name type="scientific">Steinernema hermaphroditum</name>
    <dbReference type="NCBI Taxonomy" id="289476"/>
    <lineage>
        <taxon>Eukaryota</taxon>
        <taxon>Metazoa</taxon>
        <taxon>Ecdysozoa</taxon>
        <taxon>Nematoda</taxon>
        <taxon>Chromadorea</taxon>
        <taxon>Rhabditida</taxon>
        <taxon>Tylenchina</taxon>
        <taxon>Panagrolaimomorpha</taxon>
        <taxon>Strongyloidoidea</taxon>
        <taxon>Steinernematidae</taxon>
        <taxon>Steinernema</taxon>
    </lineage>
</organism>
<feature type="chain" id="PRO_5041210423" description="MKRN2 opposite strand protein-like C-terminal domain-containing protein" evidence="1">
    <location>
        <begin position="20"/>
        <end position="352"/>
    </location>
</feature>
<comment type="caution">
    <text evidence="3">The sequence shown here is derived from an EMBL/GenBank/DDBJ whole genome shotgun (WGS) entry which is preliminary data.</text>
</comment>
<dbReference type="PANTHER" id="PTHR33963:SF2">
    <property type="entry name" value="MKRN2 OPPOSITE STRAND PROTEIN"/>
    <property type="match status" value="1"/>
</dbReference>
<protein>
    <recommendedName>
        <fullName evidence="2">MKRN2 opposite strand protein-like C-terminal domain-containing protein</fullName>
    </recommendedName>
</protein>
<dbReference type="Proteomes" id="UP001175271">
    <property type="component" value="Unassembled WGS sequence"/>
</dbReference>
<keyword evidence="1" id="KW-0732">Signal</keyword>
<keyword evidence="4" id="KW-1185">Reference proteome</keyword>
<dbReference type="EMBL" id="JAUCMV010000005">
    <property type="protein sequence ID" value="KAK0395179.1"/>
    <property type="molecule type" value="Genomic_DNA"/>
</dbReference>
<proteinExistence type="predicted"/>
<evidence type="ECO:0000256" key="1">
    <source>
        <dbReference type="SAM" id="SignalP"/>
    </source>
</evidence>
<name>A0AA39LFI6_9BILA</name>
<dbReference type="AlphaFoldDB" id="A0AA39LFI6"/>
<evidence type="ECO:0000313" key="4">
    <source>
        <dbReference type="Proteomes" id="UP001175271"/>
    </source>
</evidence>
<reference evidence="3" key="1">
    <citation type="submission" date="2023-06" db="EMBL/GenBank/DDBJ databases">
        <title>Genomic analysis of the entomopathogenic nematode Steinernema hermaphroditum.</title>
        <authorList>
            <person name="Schwarz E.M."/>
            <person name="Heppert J.K."/>
            <person name="Baniya A."/>
            <person name="Schwartz H.T."/>
            <person name="Tan C.-H."/>
            <person name="Antoshechkin I."/>
            <person name="Sternberg P.W."/>
            <person name="Goodrich-Blair H."/>
            <person name="Dillman A.R."/>
        </authorList>
    </citation>
    <scope>NUCLEOTIDE SEQUENCE</scope>
    <source>
        <strain evidence="3">PS9179</strain>
        <tissue evidence="3">Whole animal</tissue>
    </source>
</reference>
<dbReference type="InterPro" id="IPR032016">
    <property type="entry name" value="MKRN2OS-like"/>
</dbReference>
<gene>
    <name evidence="3" type="ORF">QR680_001158</name>
</gene>
<evidence type="ECO:0000259" key="2">
    <source>
        <dbReference type="Pfam" id="PF16044"/>
    </source>
</evidence>
<dbReference type="InterPro" id="IPR053921">
    <property type="entry name" value="MKRN2OS-like_C"/>
</dbReference>
<sequence>MHNDGRCLLCMCPIRGALGVLWPWCHYQNPCVVIKPTFGSFLSYKTGQNLHIGIADSHSVVHSFSGSGVLSESSTWDMSLVVCRFDVASMDEMMRLFMSDHAHYFSKDSYRETDWNCFDFVIHFLSFAKLGRYSKAVFTQLFVLDIMKCARRYAKLFKRVMRRGPLTMAECLEADHSNEVDNDRRMDSCSFQRDQFDIFKHDFRENAEKLGENSTPLSLDTKTKKEIVNVVRSLQKAQFFVDSQSPNGSLKELSLKLESTSAQLKAFLVGKGSLDGEFTAQNVALPDYVHSDLSLLMGSEDTGLPVEPGPLDSITALDRVTKAKIDELLGASSILLLEYDDLKRVLKSKAIA</sequence>